<gene>
    <name evidence="2" type="ORF">AAG570_011268</name>
</gene>
<organism evidence="2 3">
    <name type="scientific">Ranatra chinensis</name>
    <dbReference type="NCBI Taxonomy" id="642074"/>
    <lineage>
        <taxon>Eukaryota</taxon>
        <taxon>Metazoa</taxon>
        <taxon>Ecdysozoa</taxon>
        <taxon>Arthropoda</taxon>
        <taxon>Hexapoda</taxon>
        <taxon>Insecta</taxon>
        <taxon>Pterygota</taxon>
        <taxon>Neoptera</taxon>
        <taxon>Paraneoptera</taxon>
        <taxon>Hemiptera</taxon>
        <taxon>Heteroptera</taxon>
        <taxon>Panheteroptera</taxon>
        <taxon>Nepomorpha</taxon>
        <taxon>Nepidae</taxon>
        <taxon>Ranatrinae</taxon>
        <taxon>Ranatra</taxon>
    </lineage>
</organism>
<evidence type="ECO:0000313" key="3">
    <source>
        <dbReference type="Proteomes" id="UP001558652"/>
    </source>
</evidence>
<keyword evidence="1" id="KW-1133">Transmembrane helix</keyword>
<keyword evidence="1" id="KW-0472">Membrane</keyword>
<protein>
    <submittedName>
        <fullName evidence="2">Uncharacterized protein</fullName>
    </submittedName>
</protein>
<feature type="transmembrane region" description="Helical" evidence="1">
    <location>
        <begin position="182"/>
        <end position="207"/>
    </location>
</feature>
<accession>A0ABD0YK73</accession>
<name>A0ABD0YK73_9HEMI</name>
<sequence length="266" mass="28927">MASKRRNMFQKNKKEETAEIGEAAFFSVGSVGLPSLETLKISSTPTLTNSQPKINYASQLAFAHGIIELAEFLRSCADLSGPLSRLWTVGDDRLHNSSGLQAHSQHLYSRFRKISTSAVYFFCVFKPLCDSHAEVDSEDLQYRMQPAITSPQRVIRFPIASIGCVSFPTASIGFVSFPTASIGYVSFPIASIGFVSFPTASIGFVSFPAASIGYVSFPAVTQAEDGRILFYQNKKQETAEIGTSNLPPFCACRTCLDAIISLNDCG</sequence>
<keyword evidence="3" id="KW-1185">Reference proteome</keyword>
<keyword evidence="1" id="KW-0812">Transmembrane</keyword>
<dbReference type="AlphaFoldDB" id="A0ABD0YK73"/>
<reference evidence="2 3" key="1">
    <citation type="submission" date="2024-07" db="EMBL/GenBank/DDBJ databases">
        <title>Chromosome-level genome assembly of the water stick insect Ranatra chinensis (Heteroptera: Nepidae).</title>
        <authorList>
            <person name="Liu X."/>
        </authorList>
    </citation>
    <scope>NUCLEOTIDE SEQUENCE [LARGE SCALE GENOMIC DNA]</scope>
    <source>
        <strain evidence="2">Cailab_2021Rc</strain>
        <tissue evidence="2">Muscle</tissue>
    </source>
</reference>
<evidence type="ECO:0000256" key="1">
    <source>
        <dbReference type="SAM" id="Phobius"/>
    </source>
</evidence>
<comment type="caution">
    <text evidence="2">The sequence shown here is derived from an EMBL/GenBank/DDBJ whole genome shotgun (WGS) entry which is preliminary data.</text>
</comment>
<feature type="transmembrane region" description="Helical" evidence="1">
    <location>
        <begin position="154"/>
        <end position="176"/>
    </location>
</feature>
<dbReference type="Proteomes" id="UP001558652">
    <property type="component" value="Unassembled WGS sequence"/>
</dbReference>
<dbReference type="EMBL" id="JBFDAA010000006">
    <property type="protein sequence ID" value="KAL1131655.1"/>
    <property type="molecule type" value="Genomic_DNA"/>
</dbReference>
<proteinExistence type="predicted"/>
<evidence type="ECO:0000313" key="2">
    <source>
        <dbReference type="EMBL" id="KAL1131655.1"/>
    </source>
</evidence>